<name>A0A2H5T449_RHIID</name>
<dbReference type="AlphaFoldDB" id="A0A2H5T449"/>
<reference evidence="1 2" key="2">
    <citation type="journal article" date="2018" name="New Phytol.">
        <title>High intraspecific genome diversity in the model arbuscular mycorrhizal symbiont Rhizophagus irregularis.</title>
        <authorList>
            <person name="Chen E.C.H."/>
            <person name="Morin E."/>
            <person name="Beaudet D."/>
            <person name="Noel J."/>
            <person name="Yildirir G."/>
            <person name="Ndikumana S."/>
            <person name="Charron P."/>
            <person name="St-Onge C."/>
            <person name="Giorgi J."/>
            <person name="Kruger M."/>
            <person name="Marton T."/>
            <person name="Ropars J."/>
            <person name="Grigoriev I.V."/>
            <person name="Hainaut M."/>
            <person name="Henrissat B."/>
            <person name="Roux C."/>
            <person name="Martin F."/>
            <person name="Corradi N."/>
        </authorList>
    </citation>
    <scope>NUCLEOTIDE SEQUENCE [LARGE SCALE GENOMIC DNA]</scope>
    <source>
        <strain evidence="1 2">DAOM 197198</strain>
    </source>
</reference>
<protein>
    <submittedName>
        <fullName evidence="1">Uncharacterized protein</fullName>
    </submittedName>
</protein>
<sequence>MQPAVLFNKELTGNWQKISDEMKKIKWRVRFIEATPGTPGDITFPKPNITFVCFSHEQWDHINSENEKITVVGNLMDRIQKSKQRHAKVILLMNLDSSNIQMLYEIQARLLLECITIDVLPFHNPQEAITLFDIIVTGLFPDNQPSIAQRLNMEQKSNINDPTSLASTNKWVHLITQITGGSKKLRLHDCYVLQEGLHSIYNIATATLPQLLDCSLDRDTAQDVIKFFEADYVID</sequence>
<accession>A0A2H5T449</accession>
<dbReference type="Proteomes" id="UP000018888">
    <property type="component" value="Unassembled WGS sequence"/>
</dbReference>
<keyword evidence="2" id="KW-1185">Reference proteome</keyword>
<comment type="caution">
    <text evidence="1">The sequence shown here is derived from an EMBL/GenBank/DDBJ whole genome shotgun (WGS) entry which is preliminary data.</text>
</comment>
<organism evidence="1 2">
    <name type="scientific">Rhizophagus irregularis (strain DAOM 181602 / DAOM 197198 / MUCL 43194)</name>
    <name type="common">Arbuscular mycorrhizal fungus</name>
    <name type="synonym">Glomus intraradices</name>
    <dbReference type="NCBI Taxonomy" id="747089"/>
    <lineage>
        <taxon>Eukaryota</taxon>
        <taxon>Fungi</taxon>
        <taxon>Fungi incertae sedis</taxon>
        <taxon>Mucoromycota</taxon>
        <taxon>Glomeromycotina</taxon>
        <taxon>Glomeromycetes</taxon>
        <taxon>Glomerales</taxon>
        <taxon>Glomeraceae</taxon>
        <taxon>Rhizophagus</taxon>
    </lineage>
</organism>
<reference evidence="1 2" key="1">
    <citation type="journal article" date="2013" name="Proc. Natl. Acad. Sci. U.S.A.">
        <title>Genome of an arbuscular mycorrhizal fungus provides insight into the oldest plant symbiosis.</title>
        <authorList>
            <person name="Tisserant E."/>
            <person name="Malbreil M."/>
            <person name="Kuo A."/>
            <person name="Kohler A."/>
            <person name="Symeonidi A."/>
            <person name="Balestrini R."/>
            <person name="Charron P."/>
            <person name="Duensing N."/>
            <person name="Frei Dit Frey N."/>
            <person name="Gianinazzi-Pearson V."/>
            <person name="Gilbert L.B."/>
            <person name="Handa Y."/>
            <person name="Herr J.R."/>
            <person name="Hijri M."/>
            <person name="Koul R."/>
            <person name="Kawaguchi M."/>
            <person name="Krajinski F."/>
            <person name="Lammers P.J."/>
            <person name="Masclaux F.G."/>
            <person name="Murat C."/>
            <person name="Morin E."/>
            <person name="Ndikumana S."/>
            <person name="Pagni M."/>
            <person name="Petitpierre D."/>
            <person name="Requena N."/>
            <person name="Rosikiewicz P."/>
            <person name="Riley R."/>
            <person name="Saito K."/>
            <person name="San Clemente H."/>
            <person name="Shapiro H."/>
            <person name="van Tuinen D."/>
            <person name="Becard G."/>
            <person name="Bonfante P."/>
            <person name="Paszkowski U."/>
            <person name="Shachar-Hill Y.Y."/>
            <person name="Tuskan G.A."/>
            <person name="Young P.W."/>
            <person name="Sanders I.R."/>
            <person name="Henrissat B."/>
            <person name="Rensing S.A."/>
            <person name="Grigoriev I.V."/>
            <person name="Corradi N."/>
            <person name="Roux C."/>
            <person name="Martin F."/>
        </authorList>
    </citation>
    <scope>NUCLEOTIDE SEQUENCE [LARGE SCALE GENOMIC DNA]</scope>
    <source>
        <strain evidence="1 2">DAOM 197198</strain>
    </source>
</reference>
<evidence type="ECO:0000313" key="2">
    <source>
        <dbReference type="Proteomes" id="UP000018888"/>
    </source>
</evidence>
<proteinExistence type="predicted"/>
<dbReference type="VEuPathDB" id="FungiDB:RhiirFUN_025824"/>
<gene>
    <name evidence="1" type="ORF">GLOIN_2v1841887</name>
</gene>
<dbReference type="EMBL" id="AUPC02000125">
    <property type="protein sequence ID" value="POG70099.1"/>
    <property type="molecule type" value="Genomic_DNA"/>
</dbReference>
<evidence type="ECO:0000313" key="1">
    <source>
        <dbReference type="EMBL" id="POG70099.1"/>
    </source>
</evidence>